<gene>
    <name evidence="4" type="ORF">H4W79_002012</name>
</gene>
<keyword evidence="1" id="KW-0596">Phosphopantetheine</keyword>
<dbReference type="Pfam" id="PF00550">
    <property type="entry name" value="PP-binding"/>
    <property type="match status" value="1"/>
</dbReference>
<dbReference type="SUPFAM" id="SSF47336">
    <property type="entry name" value="ACP-like"/>
    <property type="match status" value="1"/>
</dbReference>
<sequence length="83" mass="8662">MRQQASESYSALEIALQGQVRVPYGDGSKLTEIGLDSLAIVRIVVAASPDSEQEIDVSSLAGVSTVGELRAWLAESAIGGETI</sequence>
<evidence type="ECO:0000313" key="4">
    <source>
        <dbReference type="EMBL" id="MBE1457798.1"/>
    </source>
</evidence>
<dbReference type="RefSeq" id="WP_191270985.1">
    <property type="nucleotide sequence ID" value="NZ_BMXJ01000004.1"/>
</dbReference>
<feature type="domain" description="Carrier" evidence="3">
    <location>
        <begin position="28"/>
        <end position="73"/>
    </location>
</feature>
<keyword evidence="5" id="KW-1185">Reference proteome</keyword>
<dbReference type="Gene3D" id="1.10.1200.10">
    <property type="entry name" value="ACP-like"/>
    <property type="match status" value="1"/>
</dbReference>
<evidence type="ECO:0000256" key="1">
    <source>
        <dbReference type="ARBA" id="ARBA00022450"/>
    </source>
</evidence>
<protein>
    <recommendedName>
        <fullName evidence="3">Carrier domain-containing protein</fullName>
    </recommendedName>
</protein>
<name>A0ABR9HFK4_9ACTN</name>
<keyword evidence="2" id="KW-0597">Phosphoprotein</keyword>
<dbReference type="PROSITE" id="PS00012">
    <property type="entry name" value="PHOSPHOPANTETHEINE"/>
    <property type="match status" value="1"/>
</dbReference>
<dbReference type="InterPro" id="IPR009081">
    <property type="entry name" value="PP-bd_ACP"/>
</dbReference>
<proteinExistence type="predicted"/>
<dbReference type="Proteomes" id="UP000598217">
    <property type="component" value="Unassembled WGS sequence"/>
</dbReference>
<evidence type="ECO:0000256" key="2">
    <source>
        <dbReference type="ARBA" id="ARBA00022553"/>
    </source>
</evidence>
<dbReference type="EMBL" id="JADBDY010000001">
    <property type="protein sequence ID" value="MBE1457798.1"/>
    <property type="molecule type" value="Genomic_DNA"/>
</dbReference>
<organism evidence="4 5">
    <name type="scientific">Nocardiopsis terrae</name>
    <dbReference type="NCBI Taxonomy" id="372655"/>
    <lineage>
        <taxon>Bacteria</taxon>
        <taxon>Bacillati</taxon>
        <taxon>Actinomycetota</taxon>
        <taxon>Actinomycetes</taxon>
        <taxon>Streptosporangiales</taxon>
        <taxon>Nocardiopsidaceae</taxon>
        <taxon>Nocardiopsis</taxon>
    </lineage>
</organism>
<evidence type="ECO:0000313" key="5">
    <source>
        <dbReference type="Proteomes" id="UP000598217"/>
    </source>
</evidence>
<dbReference type="InterPro" id="IPR036736">
    <property type="entry name" value="ACP-like_sf"/>
</dbReference>
<comment type="caution">
    <text evidence="4">The sequence shown here is derived from an EMBL/GenBank/DDBJ whole genome shotgun (WGS) entry which is preliminary data.</text>
</comment>
<evidence type="ECO:0000259" key="3">
    <source>
        <dbReference type="Pfam" id="PF00550"/>
    </source>
</evidence>
<reference evidence="4 5" key="1">
    <citation type="submission" date="2020-10" db="EMBL/GenBank/DDBJ databases">
        <title>Sequencing the genomes of 1000 actinobacteria strains.</title>
        <authorList>
            <person name="Klenk H.-P."/>
        </authorList>
    </citation>
    <scope>NUCLEOTIDE SEQUENCE [LARGE SCALE GENOMIC DNA]</scope>
    <source>
        <strain evidence="4 5">DSM 45157</strain>
    </source>
</reference>
<accession>A0ABR9HFK4</accession>
<dbReference type="InterPro" id="IPR006162">
    <property type="entry name" value="Ppantetheine_attach_site"/>
</dbReference>